<feature type="domain" description="N-acetyltransferase" evidence="2">
    <location>
        <begin position="107"/>
        <end position="139"/>
    </location>
</feature>
<feature type="region of interest" description="Disordered" evidence="1">
    <location>
        <begin position="1"/>
        <end position="20"/>
    </location>
</feature>
<dbReference type="InterPro" id="IPR000182">
    <property type="entry name" value="GNAT_dom"/>
</dbReference>
<evidence type="ECO:0000259" key="2">
    <source>
        <dbReference type="Pfam" id="PF00583"/>
    </source>
</evidence>
<evidence type="ECO:0000313" key="5">
    <source>
        <dbReference type="Proteomes" id="UP001390339"/>
    </source>
</evidence>
<dbReference type="Proteomes" id="UP001390339">
    <property type="component" value="Unassembled WGS sequence"/>
</dbReference>
<keyword evidence="5" id="KW-1185">Reference proteome</keyword>
<gene>
    <name evidence="4" type="ORF">PGQ11_015336</name>
</gene>
<dbReference type="Pfam" id="PF00583">
    <property type="entry name" value="Acetyltransf_1"/>
    <property type="match status" value="1"/>
</dbReference>
<name>A0ABR2HLD7_9PEZI</name>
<dbReference type="CDD" id="cd04301">
    <property type="entry name" value="NAT_SF"/>
    <property type="match status" value="1"/>
</dbReference>
<reference evidence="4 5" key="1">
    <citation type="journal article" date="2024" name="IMA Fungus">
        <title>Apiospora arundinis, a panoply of carbohydrate-active enzymes and secondary metabolites.</title>
        <authorList>
            <person name="Sorensen T."/>
            <person name="Petersen C."/>
            <person name="Muurmann A.T."/>
            <person name="Christiansen J.V."/>
            <person name="Brundto M.L."/>
            <person name="Overgaard C.K."/>
            <person name="Boysen A.T."/>
            <person name="Wollenberg R.D."/>
            <person name="Larsen T.O."/>
            <person name="Sorensen J.L."/>
            <person name="Nielsen K.L."/>
            <person name="Sondergaard T.E."/>
        </authorList>
    </citation>
    <scope>NUCLEOTIDE SEQUENCE [LARGE SCALE GENOMIC DNA]</scope>
    <source>
        <strain evidence="4 5">AAU 773</strain>
    </source>
</reference>
<dbReference type="Gene3D" id="3.40.630.30">
    <property type="match status" value="1"/>
</dbReference>
<organism evidence="4 5">
    <name type="scientific">Apiospora arundinis</name>
    <dbReference type="NCBI Taxonomy" id="335852"/>
    <lineage>
        <taxon>Eukaryota</taxon>
        <taxon>Fungi</taxon>
        <taxon>Dikarya</taxon>
        <taxon>Ascomycota</taxon>
        <taxon>Pezizomycotina</taxon>
        <taxon>Sordariomycetes</taxon>
        <taxon>Xylariomycetidae</taxon>
        <taxon>Amphisphaeriales</taxon>
        <taxon>Apiosporaceae</taxon>
        <taxon>Apiospora</taxon>
    </lineage>
</organism>
<feature type="domain" description="LYC1 C-terminal" evidence="3">
    <location>
        <begin position="177"/>
        <end position="406"/>
    </location>
</feature>
<dbReference type="Pfam" id="PF22998">
    <property type="entry name" value="GNAT_LYC1-like"/>
    <property type="match status" value="1"/>
</dbReference>
<comment type="caution">
    <text evidence="4">The sequence shown here is derived from an EMBL/GenBank/DDBJ whole genome shotgun (WGS) entry which is preliminary data.</text>
</comment>
<evidence type="ECO:0000256" key="1">
    <source>
        <dbReference type="SAM" id="MobiDB-lite"/>
    </source>
</evidence>
<dbReference type="PANTHER" id="PTHR34815">
    <property type="entry name" value="LYSINE ACETYLTRANSFERASE"/>
    <property type="match status" value="1"/>
</dbReference>
<dbReference type="InterPro" id="IPR055100">
    <property type="entry name" value="GNAT_LYC1-like"/>
</dbReference>
<evidence type="ECO:0000259" key="3">
    <source>
        <dbReference type="Pfam" id="PF22998"/>
    </source>
</evidence>
<sequence length="406" mass="45342">MGPSTVQELPPSESSDLQLSFQPTPEECTQVWTATAASWKDSLTIPEYLAESQYLTTVPLAQDGGRTMWILVDGKPPPSQPRRVFCSCESFRKRSLASDGRGNVQEGIVHGIASVFCPPEYRGRGYGTRLMNELAKVLRCGRQPEHGEKTIGSILYSDIGKEYYARLGWLPNPQNGHFVIPPAKAEKKEKPALTAQVIPESELGKLCLRDESMIRKAMSMPSTARKRVVILPDLDHMLWHIRKEDFATNHIFGATAMAKGAIAGSPGKQVWAIWVRRYYGHPDTPGEHEGNVLYILRLVVEGDDTANKPHDENRSPPPTEAYVEQAAALEAVLWAAQTAAAKWRLDQVHLWEPSPLVRCLLEQSSLDATRVERHDASIASALWFTDDDNAVEDAPVWVNNEYYVWC</sequence>
<accession>A0ABR2HLD7</accession>
<dbReference type="EMBL" id="JAPCWZ010000010">
    <property type="protein sequence ID" value="KAK8848856.1"/>
    <property type="molecule type" value="Genomic_DNA"/>
</dbReference>
<dbReference type="SUPFAM" id="SSF55729">
    <property type="entry name" value="Acyl-CoA N-acyltransferases (Nat)"/>
    <property type="match status" value="1"/>
</dbReference>
<dbReference type="InterPro" id="IPR053013">
    <property type="entry name" value="LAT"/>
</dbReference>
<evidence type="ECO:0000313" key="4">
    <source>
        <dbReference type="EMBL" id="KAK8848856.1"/>
    </source>
</evidence>
<protein>
    <recommendedName>
        <fullName evidence="6">N-acetyltransferase domain-containing protein</fullName>
    </recommendedName>
</protein>
<proteinExistence type="predicted"/>
<dbReference type="InterPro" id="IPR016181">
    <property type="entry name" value="Acyl_CoA_acyltransferase"/>
</dbReference>
<evidence type="ECO:0008006" key="6">
    <source>
        <dbReference type="Google" id="ProtNLM"/>
    </source>
</evidence>
<dbReference type="PANTHER" id="PTHR34815:SF2">
    <property type="entry name" value="N-ACETYLTRANSFERASE DOMAIN-CONTAINING PROTEIN"/>
    <property type="match status" value="1"/>
</dbReference>